<keyword evidence="3" id="KW-0732">Signal</keyword>
<feature type="non-terminal residue" evidence="4">
    <location>
        <position position="1"/>
    </location>
</feature>
<feature type="compositionally biased region" description="Low complexity" evidence="1">
    <location>
        <begin position="160"/>
        <end position="186"/>
    </location>
</feature>
<feature type="compositionally biased region" description="Low complexity" evidence="1">
    <location>
        <begin position="193"/>
        <end position="232"/>
    </location>
</feature>
<keyword evidence="2" id="KW-0812">Transmembrane</keyword>
<feature type="region of interest" description="Disordered" evidence="1">
    <location>
        <begin position="160"/>
        <end position="233"/>
    </location>
</feature>
<sequence length="319" mass="32929">MRPFIAIAIFQFLLFRNHVQAATAATVHVVAVGNDTGILTFTPNNMVAAVGDFVQFQFHPVNHSVVQSNFDSPCQPMTTGLGFFSGFMPVTAQSSTTPTYTISINNTDAIYYYCSQGKHCQAGMVGSINAGTSLLAQFAAGAKGAASNITPGSTTSAAIAQSETATSQTTTSQVSSIASSESTTATPQPTNAGGTPSLGSIPSSGSTSTPVGSSASASSTGSESTPKSQSSGASPGLIAGVVLGTAAIILVAVGLWILWKRTNILSKRGNRPRTSFFGKSELDGEPASLKGLKVSELEVVERPLELNGRRQEPIYELPI</sequence>
<evidence type="ECO:0000256" key="2">
    <source>
        <dbReference type="SAM" id="Phobius"/>
    </source>
</evidence>
<dbReference type="PANTHER" id="PTHR34883:SF17">
    <property type="entry name" value="CUPREDOXIN"/>
    <property type="match status" value="1"/>
</dbReference>
<dbReference type="Gene3D" id="2.60.40.420">
    <property type="entry name" value="Cupredoxins - blue copper proteins"/>
    <property type="match status" value="1"/>
</dbReference>
<reference evidence="4 5" key="1">
    <citation type="submission" date="2018-05" db="EMBL/GenBank/DDBJ databases">
        <title>Genome sequencing and assembly of the regulated plant pathogen Lachnellula willkommii and related sister species for the development of diagnostic species identification markers.</title>
        <authorList>
            <person name="Giroux E."/>
            <person name="Bilodeau G."/>
        </authorList>
    </citation>
    <scope>NUCLEOTIDE SEQUENCE [LARGE SCALE GENOMIC DNA]</scope>
    <source>
        <strain evidence="4 5">CBS 268.59</strain>
    </source>
</reference>
<organism evidence="4 5">
    <name type="scientific">Lachnellula suecica</name>
    <dbReference type="NCBI Taxonomy" id="602035"/>
    <lineage>
        <taxon>Eukaryota</taxon>
        <taxon>Fungi</taxon>
        <taxon>Dikarya</taxon>
        <taxon>Ascomycota</taxon>
        <taxon>Pezizomycotina</taxon>
        <taxon>Leotiomycetes</taxon>
        <taxon>Helotiales</taxon>
        <taxon>Lachnaceae</taxon>
        <taxon>Lachnellula</taxon>
    </lineage>
</organism>
<keyword evidence="5" id="KW-1185">Reference proteome</keyword>
<dbReference type="InterPro" id="IPR052953">
    <property type="entry name" value="Ser-rich/MCO-related"/>
</dbReference>
<evidence type="ECO:0000313" key="5">
    <source>
        <dbReference type="Proteomes" id="UP000469558"/>
    </source>
</evidence>
<dbReference type="InterPro" id="IPR008972">
    <property type="entry name" value="Cupredoxin"/>
</dbReference>
<feature type="chain" id="PRO_5035747527" evidence="3">
    <location>
        <begin position="22"/>
        <end position="319"/>
    </location>
</feature>
<evidence type="ECO:0000256" key="1">
    <source>
        <dbReference type="SAM" id="MobiDB-lite"/>
    </source>
</evidence>
<feature type="signal peptide" evidence="3">
    <location>
        <begin position="1"/>
        <end position="21"/>
    </location>
</feature>
<name>A0A8T9C3P9_9HELO</name>
<evidence type="ECO:0000313" key="4">
    <source>
        <dbReference type="EMBL" id="TVY73540.1"/>
    </source>
</evidence>
<keyword evidence="2" id="KW-0472">Membrane</keyword>
<dbReference type="CDD" id="cd00920">
    <property type="entry name" value="Cupredoxin"/>
    <property type="match status" value="1"/>
</dbReference>
<proteinExistence type="predicted"/>
<dbReference type="EMBL" id="QGMK01001053">
    <property type="protein sequence ID" value="TVY73540.1"/>
    <property type="molecule type" value="Genomic_DNA"/>
</dbReference>
<dbReference type="SUPFAM" id="SSF49503">
    <property type="entry name" value="Cupredoxins"/>
    <property type="match status" value="1"/>
</dbReference>
<dbReference type="PANTHER" id="PTHR34883">
    <property type="entry name" value="SERINE-RICH PROTEIN, PUTATIVE-RELATED-RELATED"/>
    <property type="match status" value="1"/>
</dbReference>
<dbReference type="AlphaFoldDB" id="A0A8T9C3P9"/>
<evidence type="ECO:0000256" key="3">
    <source>
        <dbReference type="SAM" id="SignalP"/>
    </source>
</evidence>
<protein>
    <submittedName>
        <fullName evidence="4">Putative GPI-anchored cupredoxin</fullName>
    </submittedName>
</protein>
<dbReference type="Proteomes" id="UP000469558">
    <property type="component" value="Unassembled WGS sequence"/>
</dbReference>
<accession>A0A8T9C3P9</accession>
<keyword evidence="2" id="KW-1133">Transmembrane helix</keyword>
<dbReference type="OrthoDB" id="5421909at2759"/>
<feature type="transmembrane region" description="Helical" evidence="2">
    <location>
        <begin position="237"/>
        <end position="259"/>
    </location>
</feature>
<comment type="caution">
    <text evidence="4">The sequence shown here is derived from an EMBL/GenBank/DDBJ whole genome shotgun (WGS) entry which is preliminary data.</text>
</comment>
<gene>
    <name evidence="4" type="ORF">LSUE1_G008001</name>
</gene>